<dbReference type="SMR" id="A0A1H6D2A3"/>
<keyword evidence="2" id="KW-0678">Repressor</keyword>
<dbReference type="InterPro" id="IPR001034">
    <property type="entry name" value="DeoR_HTH"/>
</dbReference>
<keyword evidence="3" id="KW-0805">Transcription regulation</keyword>
<dbReference type="SMART" id="SM00420">
    <property type="entry name" value="HTH_DEOR"/>
    <property type="match status" value="1"/>
</dbReference>
<dbReference type="InterPro" id="IPR037171">
    <property type="entry name" value="NagB/RpiA_transferase-like"/>
</dbReference>
<dbReference type="InterPro" id="IPR036390">
    <property type="entry name" value="WH_DNA-bd_sf"/>
</dbReference>
<gene>
    <name evidence="8" type="ORF">SAMN02982929_03798</name>
    <name evidence="9" type="ORF">SAMN05216506_102393</name>
</gene>
<dbReference type="GO" id="GO:0003677">
    <property type="term" value="F:DNA binding"/>
    <property type="evidence" value="ECO:0007669"/>
    <property type="project" value="UniProtKB-KW"/>
</dbReference>
<dbReference type="Gene3D" id="1.10.10.10">
    <property type="entry name" value="Winged helix-like DNA-binding domain superfamily/Winged helix DNA-binding domain"/>
    <property type="match status" value="1"/>
</dbReference>
<dbReference type="SMART" id="SM01134">
    <property type="entry name" value="DeoRC"/>
    <property type="match status" value="1"/>
</dbReference>
<proteinExistence type="predicted"/>
<evidence type="ECO:0000259" key="7">
    <source>
        <dbReference type="PROSITE" id="PS51000"/>
    </source>
</evidence>
<dbReference type="InterPro" id="IPR014036">
    <property type="entry name" value="DeoR-like_C"/>
</dbReference>
<name>A0A1H6D2A3_9PSEU</name>
<dbReference type="InterPro" id="IPR036388">
    <property type="entry name" value="WH-like_DNA-bd_sf"/>
</dbReference>
<evidence type="ECO:0000256" key="4">
    <source>
        <dbReference type="ARBA" id="ARBA00023125"/>
    </source>
</evidence>
<dbReference type="Pfam" id="PF08220">
    <property type="entry name" value="HTH_DeoR"/>
    <property type="match status" value="1"/>
</dbReference>
<dbReference type="RefSeq" id="WP_093349443.1">
    <property type="nucleotide sequence ID" value="NZ_FNVB01000005.1"/>
</dbReference>
<evidence type="ECO:0000313" key="10">
    <source>
        <dbReference type="Proteomes" id="UP000199690"/>
    </source>
</evidence>
<keyword evidence="5" id="KW-0804">Transcription</keyword>
<organism evidence="8 11">
    <name type="scientific">Saccharopolyspora kobensis</name>
    <dbReference type="NCBI Taxonomy" id="146035"/>
    <lineage>
        <taxon>Bacteria</taxon>
        <taxon>Bacillati</taxon>
        <taxon>Actinomycetota</taxon>
        <taxon>Actinomycetes</taxon>
        <taxon>Pseudonocardiales</taxon>
        <taxon>Pseudonocardiaceae</taxon>
        <taxon>Saccharopolyspora</taxon>
    </lineage>
</organism>
<dbReference type="SUPFAM" id="SSF46785">
    <property type="entry name" value="Winged helix' DNA-binding domain"/>
    <property type="match status" value="1"/>
</dbReference>
<dbReference type="GO" id="GO:0003700">
    <property type="term" value="F:DNA-binding transcription factor activity"/>
    <property type="evidence" value="ECO:0007669"/>
    <property type="project" value="InterPro"/>
</dbReference>
<dbReference type="PROSITE" id="PS00894">
    <property type="entry name" value="HTH_DEOR_1"/>
    <property type="match status" value="1"/>
</dbReference>
<dbReference type="InterPro" id="IPR050313">
    <property type="entry name" value="Carb_Metab_HTH_regulators"/>
</dbReference>
<evidence type="ECO:0000256" key="1">
    <source>
        <dbReference type="ARBA" id="ARBA00021390"/>
    </source>
</evidence>
<dbReference type="Gene3D" id="3.40.50.1360">
    <property type="match status" value="1"/>
</dbReference>
<dbReference type="EMBL" id="FNVB01000005">
    <property type="protein sequence ID" value="SEG78905.1"/>
    <property type="molecule type" value="Genomic_DNA"/>
</dbReference>
<evidence type="ECO:0000256" key="2">
    <source>
        <dbReference type="ARBA" id="ARBA00022491"/>
    </source>
</evidence>
<evidence type="ECO:0000313" key="9">
    <source>
        <dbReference type="EMBL" id="SFD06642.1"/>
    </source>
</evidence>
<dbReference type="PROSITE" id="PS51000">
    <property type="entry name" value="HTH_DEOR_2"/>
    <property type="match status" value="1"/>
</dbReference>
<protein>
    <recommendedName>
        <fullName evidence="1">Lactose phosphotransferase system repressor</fullName>
    </recommendedName>
</protein>
<dbReference type="PANTHER" id="PTHR30363">
    <property type="entry name" value="HTH-TYPE TRANSCRIPTIONAL REGULATOR SRLR-RELATED"/>
    <property type="match status" value="1"/>
</dbReference>
<dbReference type="SUPFAM" id="SSF100950">
    <property type="entry name" value="NagB/RpiA/CoA transferase-like"/>
    <property type="match status" value="1"/>
</dbReference>
<dbReference type="EMBL" id="FOME01000002">
    <property type="protein sequence ID" value="SFD06642.1"/>
    <property type="molecule type" value="Genomic_DNA"/>
</dbReference>
<sequence>MAGRTRPPDAVVEQRRQDVLRQVIEHGEVRITDLAERFEVSLMTMHRDLDALVDRRLVRKLRGRVTAYPSLTLETATRFRVGLQVAEKEALADAAAVEVQPGMTLLVDDSSTVFPLARRIAEVAALRVFTNSLTVAQILAGAGHEVGLLGGRYRAEFDSCTGPEVLKALDGLHADVSFVSAAAVTEGHLFHPVRDYAEIKQRIVGRATRNVLLVDHSKFGKSAPFAHGDVGAYDLVVTDAAAPAAELEAIRGLDTGVRVVPIPGLAATTDPDRGTDARS</sequence>
<feature type="domain" description="HTH deoR-type" evidence="7">
    <location>
        <begin position="12"/>
        <end position="67"/>
    </location>
</feature>
<reference evidence="8" key="1">
    <citation type="submission" date="2016-10" db="EMBL/GenBank/DDBJ databases">
        <authorList>
            <person name="de Groot N.N."/>
        </authorList>
    </citation>
    <scope>NUCLEOTIDE SEQUENCE [LARGE SCALE GENOMIC DNA]</scope>
    <source>
        <strain evidence="8">ATCC 20501</strain>
    </source>
</reference>
<comment type="function">
    <text evidence="6">Repressor of the lactose catabolism operon. Galactose-6-phosphate is the inducer.</text>
</comment>
<dbReference type="InterPro" id="IPR018356">
    <property type="entry name" value="Tscrpt_reg_HTH_DeoR_CS"/>
</dbReference>
<evidence type="ECO:0000313" key="8">
    <source>
        <dbReference type="EMBL" id="SEG78905.1"/>
    </source>
</evidence>
<dbReference type="Pfam" id="PF00455">
    <property type="entry name" value="DeoRC"/>
    <property type="match status" value="1"/>
</dbReference>
<evidence type="ECO:0000256" key="5">
    <source>
        <dbReference type="ARBA" id="ARBA00023163"/>
    </source>
</evidence>
<accession>A0A1I1PAL9</accession>
<evidence type="ECO:0000313" key="11">
    <source>
        <dbReference type="Proteomes" id="UP000236729"/>
    </source>
</evidence>
<keyword evidence="10" id="KW-1185">Reference proteome</keyword>
<dbReference type="PANTHER" id="PTHR30363:SF4">
    <property type="entry name" value="GLYCEROL-3-PHOSPHATE REGULON REPRESSOR"/>
    <property type="match status" value="1"/>
</dbReference>
<accession>A0A1H6D2A3</accession>
<reference evidence="10 11" key="2">
    <citation type="submission" date="2016-10" db="EMBL/GenBank/DDBJ databases">
        <authorList>
            <person name="Varghese N."/>
            <person name="Submissions S."/>
        </authorList>
    </citation>
    <scope>NUCLEOTIDE SEQUENCE [LARGE SCALE GENOMIC DNA]</scope>
    <source>
        <strain evidence="11">ATCC 20501</strain>
        <strain evidence="9 10">CGMCC 4.3529</strain>
    </source>
</reference>
<dbReference type="Proteomes" id="UP000236729">
    <property type="component" value="Unassembled WGS sequence"/>
</dbReference>
<keyword evidence="4" id="KW-0238">DNA-binding</keyword>
<dbReference type="Proteomes" id="UP000199690">
    <property type="component" value="Unassembled WGS sequence"/>
</dbReference>
<evidence type="ECO:0000256" key="6">
    <source>
        <dbReference type="ARBA" id="ARBA00024937"/>
    </source>
</evidence>
<dbReference type="AlphaFoldDB" id="A0A1H6D2A3"/>
<evidence type="ECO:0000256" key="3">
    <source>
        <dbReference type="ARBA" id="ARBA00023015"/>
    </source>
</evidence>